<evidence type="ECO:0000256" key="1">
    <source>
        <dbReference type="SAM" id="Coils"/>
    </source>
</evidence>
<proteinExistence type="predicted"/>
<sequence>MTALEQAAQLAEEARQKHAEKQEGINDVRNRYSHIKFPNVYTRPASFRDGNKVIDVDGRVAIVGETVELQLNKETQTVALMTPITPFYAFASSQYKIAPHEEAILGLEGMLEELNGSYTDIAPIIEPAVFNQGAKMTVNVRFPSAEYPVGPNQEKVQVMVEMRNSYDLGWEFMIRFKAWQKVCSNGMYGMKEMQRISKKHRQNLDTGTLVKEVSTYMDRFSEQVGIWDRWAQKKLTENGIGEIFEALEFSEKRIEEVKMLPMTGRSESMDSLSKKDDLTLWDVNSAITQFITHEIESDLVRIDMGEKTANVLQKSFEK</sequence>
<dbReference type="InterPro" id="IPR026325">
    <property type="entry name" value="DUF932"/>
</dbReference>
<dbReference type="Pfam" id="PF06067">
    <property type="entry name" value="DUF932"/>
    <property type="match status" value="1"/>
</dbReference>
<keyword evidence="1" id="KW-0175">Coiled coil</keyword>
<accession>A0A0F9I9X5</accession>
<evidence type="ECO:0008006" key="3">
    <source>
        <dbReference type="Google" id="ProtNLM"/>
    </source>
</evidence>
<name>A0A0F9I9X5_9ZZZZ</name>
<organism evidence="2">
    <name type="scientific">marine sediment metagenome</name>
    <dbReference type="NCBI Taxonomy" id="412755"/>
    <lineage>
        <taxon>unclassified sequences</taxon>
        <taxon>metagenomes</taxon>
        <taxon>ecological metagenomes</taxon>
    </lineage>
</organism>
<evidence type="ECO:0000313" key="2">
    <source>
        <dbReference type="EMBL" id="KKM24411.1"/>
    </source>
</evidence>
<feature type="coiled-coil region" evidence="1">
    <location>
        <begin position="1"/>
        <end position="31"/>
    </location>
</feature>
<gene>
    <name evidence="2" type="ORF">LCGC14_1605330</name>
</gene>
<reference evidence="2" key="1">
    <citation type="journal article" date="2015" name="Nature">
        <title>Complex archaea that bridge the gap between prokaryotes and eukaryotes.</title>
        <authorList>
            <person name="Spang A."/>
            <person name="Saw J.H."/>
            <person name="Jorgensen S.L."/>
            <person name="Zaremba-Niedzwiedzka K."/>
            <person name="Martijn J."/>
            <person name="Lind A.E."/>
            <person name="van Eijk R."/>
            <person name="Schleper C."/>
            <person name="Guy L."/>
            <person name="Ettema T.J."/>
        </authorList>
    </citation>
    <scope>NUCLEOTIDE SEQUENCE</scope>
</reference>
<protein>
    <recommendedName>
        <fullName evidence="3">DUF932 domain-containing protein</fullName>
    </recommendedName>
</protein>
<dbReference type="AlphaFoldDB" id="A0A0F9I9X5"/>
<dbReference type="EMBL" id="LAZR01012929">
    <property type="protein sequence ID" value="KKM24411.1"/>
    <property type="molecule type" value="Genomic_DNA"/>
</dbReference>
<comment type="caution">
    <text evidence="2">The sequence shown here is derived from an EMBL/GenBank/DDBJ whole genome shotgun (WGS) entry which is preliminary data.</text>
</comment>